<dbReference type="AlphaFoldDB" id="Q3C2F6"/>
<dbReference type="InterPro" id="IPR000415">
    <property type="entry name" value="Nitroreductase-like"/>
</dbReference>
<dbReference type="SUPFAM" id="SSF55469">
    <property type="entry name" value="FMN-dependent nitroreductase-like"/>
    <property type="match status" value="1"/>
</dbReference>
<reference evidence="3" key="2">
    <citation type="journal article" date="2006" name="Nihon Hosenkin Gakkaishi">
        <title>Biosynthesis of heterocyclic antibiotics in actinomycetes and an approach to synthesize the natural compounds.</title>
        <authorList>
            <person name="Onaka H."/>
        </authorList>
    </citation>
    <scope>NUCLEOTIDE SEQUENCE</scope>
    <source>
        <strain evidence="3">TP-A0584</strain>
    </source>
</reference>
<feature type="domain" description="Cyanobactin oxidase ThcOx second" evidence="2">
    <location>
        <begin position="143"/>
        <end position="246"/>
    </location>
</feature>
<name>Q3C2F6_9ACTN</name>
<sequence length="522" mass="56562">MIVSDTRAGVLSTHDDGVQSIRPRAGLIVASGDDDDVASGRLCLESPWGRYALGSMSQAAQEALTVWVRAGGEDLDSVLASATEPVRRQVFGTLHRLRHLVTRTFHSLSDGSRVHAGLQPLTATASYTVDGLTDEGLVRLADSSYLRSYQGALVLESPLTAHRAALYSATARQWLTSLADWRPLCELDGFDAAAELRVLTKHLHAAGFLAYEPASSEPGALAASMPEMWSFHDLLFHSRSRFGRHDYPFGATFAHLGTVPPEPAVRVSPTADGAGARIPLYRPDWDTVMERDPSLTVALEGRTSRRKSGAQPLSVRQLGEFLYRVGRIRGFSPPVPGVPYETTSRPYPGGGAAYELELYATVTRCSGLASGIYHYDPDRHELVQINKDPRLVEAVSHAAQIATGGTAEPDVVFSVTSRMRRLSWKYESMAYATTLKNVGALYQTMYLVGTAMRLAPCALGSGNADLVAEATGNDYLYECSVGEFILSSLDPAEGKTTSIGARDVNSADWVRRARALLEDESQ</sequence>
<organism evidence="3">
    <name type="scientific">Streptomyces sp. TP-A0584</name>
    <dbReference type="NCBI Taxonomy" id="314563"/>
    <lineage>
        <taxon>Bacteria</taxon>
        <taxon>Bacillati</taxon>
        <taxon>Actinomycetota</taxon>
        <taxon>Actinomycetes</taxon>
        <taxon>Kitasatosporales</taxon>
        <taxon>Streptomycetaceae</taxon>
        <taxon>Streptomyces</taxon>
    </lineage>
</organism>
<dbReference type="InterPro" id="IPR052544">
    <property type="entry name" value="Bacteriocin_Proc_Enz"/>
</dbReference>
<dbReference type="CDD" id="cd02142">
    <property type="entry name" value="McbC_SagB-like_oxidoreductase"/>
    <property type="match status" value="1"/>
</dbReference>
<dbReference type="Gene3D" id="3.40.109.10">
    <property type="entry name" value="NADH Oxidase"/>
    <property type="match status" value="1"/>
</dbReference>
<evidence type="ECO:0000259" key="1">
    <source>
        <dbReference type="Pfam" id="PF00881"/>
    </source>
</evidence>
<dbReference type="PANTHER" id="PTHR43745">
    <property type="entry name" value="NITROREDUCTASE MJ1384-RELATED"/>
    <property type="match status" value="1"/>
</dbReference>
<evidence type="ECO:0000313" key="3">
    <source>
        <dbReference type="EMBL" id="BAE46920.1"/>
    </source>
</evidence>
<dbReference type="EMBL" id="AB205012">
    <property type="protein sequence ID" value="BAE46920.1"/>
    <property type="molecule type" value="Genomic_DNA"/>
</dbReference>
<dbReference type="InterPro" id="IPR054488">
    <property type="entry name" value="ThcOx_dom2"/>
</dbReference>
<evidence type="ECO:0000259" key="2">
    <source>
        <dbReference type="Pfam" id="PF22767"/>
    </source>
</evidence>
<dbReference type="Pfam" id="PF22767">
    <property type="entry name" value="ThcOx"/>
    <property type="match status" value="1"/>
</dbReference>
<feature type="domain" description="Nitroreductase" evidence="1">
    <location>
        <begin position="300"/>
        <end position="474"/>
    </location>
</feature>
<proteinExistence type="predicted"/>
<accession>Q3C2F6</accession>
<dbReference type="InterPro" id="IPR020051">
    <property type="entry name" value="SagB-type_dehydrogenase"/>
</dbReference>
<dbReference type="InterPro" id="IPR029479">
    <property type="entry name" value="Nitroreductase"/>
</dbReference>
<reference evidence="3" key="1">
    <citation type="journal article" date="2005" name="Microbiology (Mosc.)">
        <title>Cloning and characterization of goadsporin biosynthetic gene cluster from Streptomyces sp. TP-A0584.</title>
        <authorList>
            <person name="Onaka H."/>
            <person name="Nakaho M."/>
            <person name="Hayashi K."/>
            <person name="Igarashi Y."/>
            <person name="Furumai T."/>
        </authorList>
    </citation>
    <scope>NUCLEOTIDE SEQUENCE</scope>
    <source>
        <strain evidence="3">TP-A0584</strain>
    </source>
</reference>
<dbReference type="PANTHER" id="PTHR43745:SF2">
    <property type="entry name" value="NITROREDUCTASE MJ1384-RELATED"/>
    <property type="match status" value="1"/>
</dbReference>
<dbReference type="GO" id="GO:0016491">
    <property type="term" value="F:oxidoreductase activity"/>
    <property type="evidence" value="ECO:0007669"/>
    <property type="project" value="InterPro"/>
</dbReference>
<gene>
    <name evidence="3" type="primary">godE</name>
</gene>
<dbReference type="NCBIfam" id="TIGR03605">
    <property type="entry name" value="antibiot_sagB"/>
    <property type="match status" value="1"/>
</dbReference>
<dbReference type="Pfam" id="PF00881">
    <property type="entry name" value="Nitroreductase"/>
    <property type="match status" value="1"/>
</dbReference>
<protein>
    <submittedName>
        <fullName evidence="3">Goadsporin biosynthetic protein</fullName>
    </submittedName>
</protein>